<proteinExistence type="predicted"/>
<dbReference type="EMBL" id="VNFK01000013">
    <property type="protein sequence ID" value="TVU60606.1"/>
    <property type="molecule type" value="Genomic_DNA"/>
</dbReference>
<accession>A0A558GUU1</accession>
<dbReference type="RefSeq" id="WP_144652040.1">
    <property type="nucleotide sequence ID" value="NZ_VNFK01000013.1"/>
</dbReference>
<dbReference type="Proteomes" id="UP000316500">
    <property type="component" value="Unassembled WGS sequence"/>
</dbReference>
<sequence>MIDRLISRINAVLPLEVMRIEVNDPFLSLVGENWSLALNCPWTLETPDETIPWESDLLDIEAEKLVGLSMEAASKGRSDASDLIFYFTSGFTIHVFPDTDLDPWVMRLPDVVLIGRKSP</sequence>
<comment type="caution">
    <text evidence="1">The sequence shown here is derived from an EMBL/GenBank/DDBJ whole genome shotgun (WGS) entry which is preliminary data.</text>
</comment>
<dbReference type="AlphaFoldDB" id="A0A558GUU1"/>
<gene>
    <name evidence="1" type="ORF">FQP90_15815</name>
</gene>
<dbReference type="OrthoDB" id="4964806at2"/>
<protein>
    <submittedName>
        <fullName evidence="1">Uncharacterized protein</fullName>
    </submittedName>
</protein>
<reference evidence="1 2" key="1">
    <citation type="submission" date="2019-07" db="EMBL/GenBank/DDBJ databases">
        <title>Diversity of Bacteria from Kongsfjorden, Arctic.</title>
        <authorList>
            <person name="Yu Y."/>
        </authorList>
    </citation>
    <scope>NUCLEOTIDE SEQUENCE [LARGE SCALE GENOMIC DNA]</scope>
    <source>
        <strain evidence="1 2">SM1928</strain>
    </source>
</reference>
<name>A0A558GUU1_PAENT</name>
<evidence type="ECO:0000313" key="2">
    <source>
        <dbReference type="Proteomes" id="UP000316500"/>
    </source>
</evidence>
<organism evidence="1 2">
    <name type="scientific">Paenarthrobacter nitroguajacolicus</name>
    <name type="common">Arthrobacter nitroguajacolicus</name>
    <dbReference type="NCBI Taxonomy" id="211146"/>
    <lineage>
        <taxon>Bacteria</taxon>
        <taxon>Bacillati</taxon>
        <taxon>Actinomycetota</taxon>
        <taxon>Actinomycetes</taxon>
        <taxon>Micrococcales</taxon>
        <taxon>Micrococcaceae</taxon>
        <taxon>Paenarthrobacter</taxon>
    </lineage>
</organism>
<evidence type="ECO:0000313" key="1">
    <source>
        <dbReference type="EMBL" id="TVU60606.1"/>
    </source>
</evidence>